<dbReference type="InterPro" id="IPR029061">
    <property type="entry name" value="THDP-binding"/>
</dbReference>
<dbReference type="OrthoDB" id="9768449at2"/>
<dbReference type="InterPro" id="IPR018969">
    <property type="entry name" value="Xul5P/Fru6P_PKetolase_C"/>
</dbReference>
<reference evidence="8 9" key="1">
    <citation type="submission" date="2019-06" db="EMBL/GenBank/DDBJ databases">
        <title>Sequencing the genomes of 1000 actinobacteria strains.</title>
        <authorList>
            <person name="Klenk H.-P."/>
        </authorList>
    </citation>
    <scope>NUCLEOTIDE SEQUENCE [LARGE SCALE GENOMIC DNA]</scope>
    <source>
        <strain evidence="8 9">DSM 21947</strain>
    </source>
</reference>
<dbReference type="NCBIfam" id="NF003619">
    <property type="entry name" value="PRK05261.1-4"/>
    <property type="match status" value="1"/>
</dbReference>
<protein>
    <recommendedName>
        <fullName evidence="5">Probable phosphoketolase</fullName>
        <ecNumber evidence="5">4.1.2.-</ecNumber>
    </recommendedName>
</protein>
<keyword evidence="9" id="KW-1185">Reference proteome</keyword>
<evidence type="ECO:0000259" key="6">
    <source>
        <dbReference type="Pfam" id="PF09363"/>
    </source>
</evidence>
<dbReference type="GO" id="GO:0016832">
    <property type="term" value="F:aldehyde-lyase activity"/>
    <property type="evidence" value="ECO:0007669"/>
    <property type="project" value="UniProtKB-UniRule"/>
</dbReference>
<dbReference type="InterPro" id="IPR023962">
    <property type="entry name" value="Phosphoketolase"/>
</dbReference>
<evidence type="ECO:0000256" key="5">
    <source>
        <dbReference type="HAMAP-Rule" id="MF_01403"/>
    </source>
</evidence>
<feature type="domain" description="Xylulose 5-phosphate/Fructose 6-phosphate phosphoketolase N-terminal" evidence="7">
    <location>
        <begin position="22"/>
        <end position="385"/>
    </location>
</feature>
<dbReference type="EC" id="4.1.2.-" evidence="5"/>
<comment type="cofactor">
    <cofactor evidence="1 5">
        <name>thiamine diphosphate</name>
        <dbReference type="ChEBI" id="CHEBI:58937"/>
    </cofactor>
</comment>
<dbReference type="Pfam" id="PF03894">
    <property type="entry name" value="XFP"/>
    <property type="match status" value="1"/>
</dbReference>
<feature type="domain" description="Xylulose 5-phosphate/Fructose 6-phosphate phosphoketolase C-terminal" evidence="6">
    <location>
        <begin position="602"/>
        <end position="804"/>
    </location>
</feature>
<dbReference type="SUPFAM" id="SSF52518">
    <property type="entry name" value="Thiamin diphosphate-binding fold (THDP-binding)"/>
    <property type="match status" value="2"/>
</dbReference>
<dbReference type="InterPro" id="IPR009014">
    <property type="entry name" value="Transketo_C/PFOR_II"/>
</dbReference>
<evidence type="ECO:0000256" key="3">
    <source>
        <dbReference type="ARBA" id="ARBA00023052"/>
    </source>
</evidence>
<dbReference type="InterPro" id="IPR005593">
    <property type="entry name" value="Xul5P/Fru6P_PKetolase"/>
</dbReference>
<dbReference type="AlphaFoldDB" id="A0A8H2K4F6"/>
<dbReference type="EMBL" id="VFRA01000001">
    <property type="protein sequence ID" value="TQO18779.1"/>
    <property type="molecule type" value="Genomic_DNA"/>
</dbReference>
<evidence type="ECO:0000313" key="8">
    <source>
        <dbReference type="EMBL" id="TQO18779.1"/>
    </source>
</evidence>
<dbReference type="GO" id="GO:0000287">
    <property type="term" value="F:magnesium ion binding"/>
    <property type="evidence" value="ECO:0007669"/>
    <property type="project" value="UniProtKB-ARBA"/>
</dbReference>
<dbReference type="Gene3D" id="3.40.50.970">
    <property type="match status" value="2"/>
</dbReference>
<dbReference type="Proteomes" id="UP000316560">
    <property type="component" value="Unassembled WGS sequence"/>
</dbReference>
<dbReference type="GO" id="GO:0005975">
    <property type="term" value="P:carbohydrate metabolic process"/>
    <property type="evidence" value="ECO:0007669"/>
    <property type="project" value="InterPro"/>
</dbReference>
<evidence type="ECO:0000256" key="1">
    <source>
        <dbReference type="ARBA" id="ARBA00001964"/>
    </source>
</evidence>
<keyword evidence="4 5" id="KW-0456">Lyase</keyword>
<evidence type="ECO:0000256" key="4">
    <source>
        <dbReference type="ARBA" id="ARBA00023239"/>
    </source>
</evidence>
<dbReference type="Pfam" id="PF09364">
    <property type="entry name" value="XFP_N"/>
    <property type="match status" value="1"/>
</dbReference>
<dbReference type="NCBIfam" id="NF003621">
    <property type="entry name" value="PRK05261.1-6"/>
    <property type="match status" value="1"/>
</dbReference>
<comment type="similarity">
    <text evidence="2 5">Belongs to the XFP family.</text>
</comment>
<evidence type="ECO:0000313" key="9">
    <source>
        <dbReference type="Proteomes" id="UP000316560"/>
    </source>
</evidence>
<dbReference type="PROSITE" id="PS60002">
    <property type="entry name" value="PHOSPHOKETOLASE_1"/>
    <property type="match status" value="1"/>
</dbReference>
<comment type="caution">
    <text evidence="8">The sequence shown here is derived from an EMBL/GenBank/DDBJ whole genome shotgun (WGS) entry which is preliminary data.</text>
</comment>
<dbReference type="Pfam" id="PF09363">
    <property type="entry name" value="XFP_C"/>
    <property type="match status" value="1"/>
</dbReference>
<evidence type="ECO:0000259" key="7">
    <source>
        <dbReference type="Pfam" id="PF09364"/>
    </source>
</evidence>
<dbReference type="InterPro" id="IPR019789">
    <property type="entry name" value="Xul5P/Fru6P_PKetolase_ThDP_BS"/>
</dbReference>
<evidence type="ECO:0000256" key="2">
    <source>
        <dbReference type="ARBA" id="ARBA00005623"/>
    </source>
</evidence>
<dbReference type="PROSITE" id="PS60003">
    <property type="entry name" value="PHOSPHOKETOLASE_2"/>
    <property type="match status" value="1"/>
</dbReference>
<organism evidence="8 9">
    <name type="scientific">Rhodoglobus vestalii</name>
    <dbReference type="NCBI Taxonomy" id="193384"/>
    <lineage>
        <taxon>Bacteria</taxon>
        <taxon>Bacillati</taxon>
        <taxon>Actinomycetota</taxon>
        <taxon>Actinomycetes</taxon>
        <taxon>Micrococcales</taxon>
        <taxon>Microbacteriaceae</taxon>
        <taxon>Rhodoglobus</taxon>
    </lineage>
</organism>
<dbReference type="InterPro" id="IPR018970">
    <property type="entry name" value="Xul5P/Fru6P_PKetolase_N"/>
</dbReference>
<accession>A0A8H2K4F6</accession>
<dbReference type="PIRSF" id="PIRSF017245">
    <property type="entry name" value="Phosphoketolase"/>
    <property type="match status" value="1"/>
</dbReference>
<sequence length="807" mass="90186">MTVANSSPRSPWCGPRPTEVLPETLDQLDAWFRAANYLSVGQIYLLDNPLLRVPLRREHTKPRLLGHWGTTPGLNFIWAHLNRIILERDTETIFIAGPGHGGPAVVASAYLDGTYSETYGDIDKTEDGIRKLFRQFSFPGGIPSHAAPETPGSIHEGGELGYSLSHAYGAAFDNPNLLVATVVGDGEAETGPLATAWHSNKFIDPERDGVVLPILHLNGYKIANPTVLARIPEEELCDLMRGHGHTPYVVSGGFDSEDPRAVHERMAATLDDIVDHIAQIKAAAANGTLKGRPAWPMLILRTPKGWTGPQIVDGNPVEDNWRSHQVPLADVRDTEEHLQQLNDWMASYRPEEIFDASGAPLAITTALAPRGDHRMSANPVTNGGLIRRPLRLPDFRDYAVDVPSPGETTSSATGALGEWLRDVIRDNPDNFRIFGADVTASNRLSAVFDVTNKQWDADYLPIDADNHLARAGRVMEMLSEHQCQGWLEGYLLTGRHGIFNSYEAFIHIVDSMFNQHAKWLEGANSIPWRRPVSSLNYLLSSHVWRQDHNGASHQDPGFLDLVMNKKPDVVRVYLPCDANTLLSTYDHCLRSVDKINVVVAGKHPENNWLSMPEAIEHCVRGIGLFDWAGTEVVGEEPDVVLACAGDVPTLETLAATQILRERIPELRVRVVNVIDLMRLHSESEHPHGLSDAEYDALFTIDKPVIFAHHGYPWLIHRLTYKRHGHANLHVRGYKDEGTTTTPFDMVMLNDLDRYHLVIDVLERVPGLMSRHAAFWQEMHDTRLRARQYTREHGDDMPEVAEWSWKSA</sequence>
<dbReference type="Gene3D" id="3.40.50.920">
    <property type="match status" value="1"/>
</dbReference>
<dbReference type="InterPro" id="IPR019790">
    <property type="entry name" value="Xul5P/Fru6P_PKetolase_CS"/>
</dbReference>
<gene>
    <name evidence="8" type="ORF">FB472_0300</name>
</gene>
<dbReference type="PANTHER" id="PTHR31273:SF0">
    <property type="entry name" value="PHOSPHOKETOLASE-RELATED"/>
    <property type="match status" value="1"/>
</dbReference>
<proteinExistence type="inferred from homology"/>
<dbReference type="NCBIfam" id="NF003617">
    <property type="entry name" value="PRK05261.1-2"/>
    <property type="match status" value="1"/>
</dbReference>
<dbReference type="RefSeq" id="WP_141989341.1">
    <property type="nucleotide sequence ID" value="NZ_VFRA01000001.1"/>
</dbReference>
<keyword evidence="3 5" id="KW-0786">Thiamine pyrophosphate</keyword>
<dbReference type="PANTHER" id="PTHR31273">
    <property type="entry name" value="PHOSPHOKETOLASE-RELATED"/>
    <property type="match status" value="1"/>
</dbReference>
<dbReference type="HAMAP" id="MF_01403">
    <property type="entry name" value="Phosphoketolase"/>
    <property type="match status" value="1"/>
</dbReference>
<name>A0A8H2K4F6_9MICO</name>